<reference evidence="1" key="1">
    <citation type="submission" date="2015-12" db="EMBL/GenBank/DDBJ databases">
        <title>Gene expression during late stages of embryo sac development: a critical building block for successful pollen-pistil interactions.</title>
        <authorList>
            <person name="Liu Y."/>
            <person name="Joly V."/>
            <person name="Sabar M."/>
            <person name="Matton D.P."/>
        </authorList>
    </citation>
    <scope>NUCLEOTIDE SEQUENCE</scope>
</reference>
<organism evidence="1">
    <name type="scientific">Solanum chacoense</name>
    <name type="common">Chaco potato</name>
    <dbReference type="NCBI Taxonomy" id="4108"/>
    <lineage>
        <taxon>Eukaryota</taxon>
        <taxon>Viridiplantae</taxon>
        <taxon>Streptophyta</taxon>
        <taxon>Embryophyta</taxon>
        <taxon>Tracheophyta</taxon>
        <taxon>Spermatophyta</taxon>
        <taxon>Magnoliopsida</taxon>
        <taxon>eudicotyledons</taxon>
        <taxon>Gunneridae</taxon>
        <taxon>Pentapetalae</taxon>
        <taxon>asterids</taxon>
        <taxon>lamiids</taxon>
        <taxon>Solanales</taxon>
        <taxon>Solanaceae</taxon>
        <taxon>Solanoideae</taxon>
        <taxon>Solaneae</taxon>
        <taxon>Solanum</taxon>
    </lineage>
</organism>
<evidence type="ECO:0000313" key="1">
    <source>
        <dbReference type="EMBL" id="JAP36798.1"/>
    </source>
</evidence>
<protein>
    <submittedName>
        <fullName evidence="1">Putative ovule protein</fullName>
    </submittedName>
</protein>
<dbReference type="EMBL" id="GEDG01001588">
    <property type="protein sequence ID" value="JAP36798.1"/>
    <property type="molecule type" value="Transcribed_RNA"/>
</dbReference>
<accession>A0A0V0IWF5</accession>
<dbReference type="AlphaFoldDB" id="A0A0V0IWF5"/>
<proteinExistence type="predicted"/>
<name>A0A0V0IWF5_SOLCH</name>
<sequence>MIDLIQTLSTKFTHVVPLIYPNIPKFSFCPTRNTPSLVCIVENFSSYIISTSLNSLCMIYDLITNTV</sequence>